<dbReference type="EMBL" id="JBIAZU010000007">
    <property type="protein sequence ID" value="MFF5295471.1"/>
    <property type="molecule type" value="Genomic_DNA"/>
</dbReference>
<evidence type="ECO:0000256" key="6">
    <source>
        <dbReference type="ARBA" id="ARBA00022825"/>
    </source>
</evidence>
<evidence type="ECO:0000259" key="11">
    <source>
        <dbReference type="Pfam" id="PF06119"/>
    </source>
</evidence>
<feature type="domain" description="Peptidase S8/S53" evidence="10">
    <location>
        <begin position="160"/>
        <end position="440"/>
    </location>
</feature>
<dbReference type="Pfam" id="PF16640">
    <property type="entry name" value="Big_3_5"/>
    <property type="match status" value="1"/>
</dbReference>
<dbReference type="InterPro" id="IPR032109">
    <property type="entry name" value="Big_3_5"/>
</dbReference>
<feature type="domain" description="NIDO" evidence="11">
    <location>
        <begin position="513"/>
        <end position="689"/>
    </location>
</feature>
<evidence type="ECO:0000256" key="2">
    <source>
        <dbReference type="ARBA" id="ARBA00011073"/>
    </source>
</evidence>
<feature type="active site" description="Charge relay system" evidence="8">
    <location>
        <position position="410"/>
    </location>
</feature>
<dbReference type="Gene3D" id="3.40.50.200">
    <property type="entry name" value="Peptidase S8/S53 domain"/>
    <property type="match status" value="1"/>
</dbReference>
<dbReference type="InterPro" id="IPR008969">
    <property type="entry name" value="CarboxyPept-like_regulatory"/>
</dbReference>
<dbReference type="PANTHER" id="PTHR43806">
    <property type="entry name" value="PEPTIDASE S8"/>
    <property type="match status" value="1"/>
</dbReference>
<dbReference type="InterPro" id="IPR000209">
    <property type="entry name" value="Peptidase_S8/S53_dom"/>
</dbReference>
<dbReference type="Gene3D" id="2.60.40.10">
    <property type="entry name" value="Immunoglobulins"/>
    <property type="match status" value="1"/>
</dbReference>
<dbReference type="PROSITE" id="PS51892">
    <property type="entry name" value="SUBTILASE"/>
    <property type="match status" value="1"/>
</dbReference>
<evidence type="ECO:0000256" key="1">
    <source>
        <dbReference type="ARBA" id="ARBA00000548"/>
    </source>
</evidence>
<keyword evidence="4 8" id="KW-0645">Protease</keyword>
<evidence type="ECO:0000256" key="3">
    <source>
        <dbReference type="ARBA" id="ARBA00012595"/>
    </source>
</evidence>
<keyword evidence="14" id="KW-1185">Reference proteome</keyword>
<dbReference type="Pfam" id="PF00082">
    <property type="entry name" value="Peptidase_S8"/>
    <property type="match status" value="1"/>
</dbReference>
<feature type="active site" description="Charge relay system" evidence="8">
    <location>
        <position position="216"/>
    </location>
</feature>
<evidence type="ECO:0000256" key="8">
    <source>
        <dbReference type="PROSITE-ProRule" id="PRU01240"/>
    </source>
</evidence>
<dbReference type="PROSITE" id="PS00137">
    <property type="entry name" value="SUBTILASE_HIS"/>
    <property type="match status" value="1"/>
</dbReference>
<evidence type="ECO:0000256" key="9">
    <source>
        <dbReference type="SAM" id="MobiDB-lite"/>
    </source>
</evidence>
<dbReference type="PRINTS" id="PR00723">
    <property type="entry name" value="SUBTILISIN"/>
</dbReference>
<feature type="domain" description="Bacterial Ig-like" evidence="12">
    <location>
        <begin position="1003"/>
        <end position="1086"/>
    </location>
</feature>
<comment type="caution">
    <text evidence="13">The sequence shown here is derived from an EMBL/GenBank/DDBJ whole genome shotgun (WGS) entry which is preliminary data.</text>
</comment>
<organism evidence="13 14">
    <name type="scientific">Paractinoplanes globisporus</name>
    <dbReference type="NCBI Taxonomy" id="113565"/>
    <lineage>
        <taxon>Bacteria</taxon>
        <taxon>Bacillati</taxon>
        <taxon>Actinomycetota</taxon>
        <taxon>Actinomycetes</taxon>
        <taxon>Micromonosporales</taxon>
        <taxon>Micromonosporaceae</taxon>
        <taxon>Paractinoplanes</taxon>
    </lineage>
</organism>
<keyword evidence="5 8" id="KW-0378">Hydrolase</keyword>
<evidence type="ECO:0000313" key="13">
    <source>
        <dbReference type="EMBL" id="MFF5295471.1"/>
    </source>
</evidence>
<dbReference type="Proteomes" id="UP001602245">
    <property type="component" value="Unassembled WGS sequence"/>
</dbReference>
<dbReference type="EC" id="3.2.1.1" evidence="3"/>
<dbReference type="InterPro" id="IPR036852">
    <property type="entry name" value="Peptidase_S8/S53_dom_sf"/>
</dbReference>
<dbReference type="Gene3D" id="2.60.40.1120">
    <property type="entry name" value="Carboxypeptidase-like, regulatory domain"/>
    <property type="match status" value="1"/>
</dbReference>
<dbReference type="InterPro" id="IPR013784">
    <property type="entry name" value="Carb-bd-like_fold"/>
</dbReference>
<dbReference type="PROSITE" id="PS00138">
    <property type="entry name" value="SUBTILASE_SER"/>
    <property type="match status" value="1"/>
</dbReference>
<feature type="region of interest" description="Disordered" evidence="9">
    <location>
        <begin position="1"/>
        <end position="26"/>
    </location>
</feature>
<evidence type="ECO:0000259" key="12">
    <source>
        <dbReference type="Pfam" id="PF16640"/>
    </source>
</evidence>
<evidence type="ECO:0000256" key="7">
    <source>
        <dbReference type="ARBA" id="ARBA00030238"/>
    </source>
</evidence>
<dbReference type="InterPro" id="IPR050131">
    <property type="entry name" value="Peptidase_S8_subtilisin-like"/>
</dbReference>
<dbReference type="SUPFAM" id="SSF52743">
    <property type="entry name" value="Subtilisin-like"/>
    <property type="match status" value="1"/>
</dbReference>
<dbReference type="InterPro" id="IPR023828">
    <property type="entry name" value="Peptidase_S8_Ser-AS"/>
</dbReference>
<dbReference type="SUPFAM" id="SSF49452">
    <property type="entry name" value="Starch-binding domain-like"/>
    <property type="match status" value="1"/>
</dbReference>
<evidence type="ECO:0000313" key="14">
    <source>
        <dbReference type="Proteomes" id="UP001602245"/>
    </source>
</evidence>
<dbReference type="Pfam" id="PF06119">
    <property type="entry name" value="NIDO"/>
    <property type="match status" value="1"/>
</dbReference>
<accession>A0ABW6WTG6</accession>
<dbReference type="InterPro" id="IPR022398">
    <property type="entry name" value="Peptidase_S8_His-AS"/>
</dbReference>
<evidence type="ECO:0000256" key="4">
    <source>
        <dbReference type="ARBA" id="ARBA00022670"/>
    </source>
</evidence>
<gene>
    <name evidence="13" type="ORF">ACFY35_39075</name>
</gene>
<dbReference type="SUPFAM" id="SSF49464">
    <property type="entry name" value="Carboxypeptidase regulatory domain-like"/>
    <property type="match status" value="1"/>
</dbReference>
<dbReference type="InterPro" id="IPR003886">
    <property type="entry name" value="NIDO_dom"/>
</dbReference>
<evidence type="ECO:0000259" key="10">
    <source>
        <dbReference type="Pfam" id="PF00082"/>
    </source>
</evidence>
<comment type="catalytic activity">
    <reaction evidence="1">
        <text>Endohydrolysis of (1-&gt;4)-alpha-D-glucosidic linkages in polysaccharides containing three or more (1-&gt;4)-alpha-linked D-glucose units.</text>
        <dbReference type="EC" id="3.2.1.1"/>
    </reaction>
</comment>
<protein>
    <recommendedName>
        <fullName evidence="3">alpha-amylase</fullName>
        <ecNumber evidence="3">3.2.1.1</ecNumber>
    </recommendedName>
    <alternativeName>
        <fullName evidence="7">1,4-alpha-D-glucan glucanohydrolase</fullName>
    </alternativeName>
</protein>
<dbReference type="InterPro" id="IPR013783">
    <property type="entry name" value="Ig-like_fold"/>
</dbReference>
<keyword evidence="6 8" id="KW-0720">Serine protease</keyword>
<feature type="active site" description="Charge relay system" evidence="8">
    <location>
        <position position="169"/>
    </location>
</feature>
<dbReference type="RefSeq" id="WP_020513178.1">
    <property type="nucleotide sequence ID" value="NZ_JBIAZU010000007.1"/>
</dbReference>
<evidence type="ECO:0000256" key="5">
    <source>
        <dbReference type="ARBA" id="ARBA00022801"/>
    </source>
</evidence>
<name>A0ABW6WTG6_9ACTN</name>
<dbReference type="InterPro" id="IPR015500">
    <property type="entry name" value="Peptidase_S8_subtilisin-rel"/>
</dbReference>
<dbReference type="PANTHER" id="PTHR43806:SF11">
    <property type="entry name" value="CEREVISIN-RELATED"/>
    <property type="match status" value="1"/>
</dbReference>
<sequence length="1546" mass="154388">MLAVAPASASTPARQQDPGKPASSGPVAIPADVLAAARKGPVDVLMSVNAGEGLARIRSATRGGFDKSRRKTAGDQAAAAFGATKRTALARAGSGVHLRHDYDRLPVESVRADSVAALRALAAAPGVTGIALPRTFRLSANEADLGLIGQPAAAASGYTGAGVGVAIVDTGINYQSFGTNGPFGDCSNGPGGACKVDWFSDETGYLSIDAPDVDGHGTNVAGIVSSVAPQARLNVYRVFRPATDEEAAQPGCNGSPTTLVSPEGAVLSALNGVAARAASANIRSVNLSLGDCDTYKSDACADDPLADTMLNLRALGVLPVVAAGNDAYSTGEFKSGVSSPACIPGVLSVGAVYGHALSSSDDWASQAACNPGGAAVPDAIACFSQTGTRLDLWAPGVQIQAGGSTLSGTSQAAPHVAAAVADLVSANPSATTTQIFRALTSSGPLITDPRDRSVTRHRLDIPAAATAVRAVDPPAEVTDAGCTTNSVPANDDGSTAPVALPFVADFYGTSYSALYVNNNGNVTFTGPMSTYTPFTINADTPPIIAPFLADVDTRGTGSALVTYGVTTYGDRPAFCVNWNGVGYYSGHADKTNSFQLLLVDRGDVGAGDFDIVMNYNGLTWETGDASGGENGYGGTPAGAGFSAGDGDASHFFQFPGSLGHLALLDTNAATGLVNGRRGTLQTGRYLFDVRNGAPPGSGVLTGYVRDGNGSAQASSPVQACPETGSCVVGLTGADGHYTIVGVRPGAWRLTALPPAGSSLLAGHAGPLTVATGTTVSQDLVLGAPQAPPAGTTITNHGSTSAGLPVLYWHDPLTLDTTGCAGGTATYVVRLGGTTVRSGALSETSAGHYQGAIEALYPNVGNAEVTITVTCPGGGAEDITFSVYIDPSGTVRDTAGNPIEGATVTLLRADTASGPFAAVPNGSAVMSPSNRANPWTTGSDGTFHWDVLAGFYRLQASKAGCHAPGSADDVVLSPVYEVPPPRDNLELVLDCGAAPAASTIALNSGPAVVGQAVTLAATVSAGDARPTGTVAFSAADGSVTGCAAQAITDGQATCTVTFAHAGAKQITAKYSGSAAYATSTVTGTVTVGRGTPVVTWNPPAALTYPAALGGGQLNATANVPGSFSYAIHGGGSAAGAVLHAGAGQLIDATFTPTAGGDYESVVTQVAISVLPGTQTITFGAVPADWGSRSGFSVSGLATASSGLPVAFSGSGACTVTPGGDVTVTGVGTCTLTAAQAGNADYQAAAPVVQVVSVGNTPTPPTTPTNPPATTITLNASVSRAAALRPVSLAASASLDVSGTGQSIVILDRTDNDRVVGRCTTGSVCVAKVSAQPGVHRYVARVDNPAGGGATSNEVSVRWTAPAVAVAASTTRPKAGAPVTITAVTDVDLAAGHWALRIVDTRTGHVVAQCSRGSRCSVTVAAPSARTYRASIVTSAGRAVAGSPTPSVKVNWPALTAKLTVTDRHPSKKSFAVLIGTSNGPVASAGYALFVVDVTKASKPVVLARCLKGTVCAAVLPRYSGTHRFEVRIALPNGTGVVSRSGLSVTRS</sequence>
<comment type="similarity">
    <text evidence="2 8">Belongs to the peptidase S8 family.</text>
</comment>
<reference evidence="13 14" key="1">
    <citation type="submission" date="2024-10" db="EMBL/GenBank/DDBJ databases">
        <title>The Natural Products Discovery Center: Release of the First 8490 Sequenced Strains for Exploring Actinobacteria Biosynthetic Diversity.</title>
        <authorList>
            <person name="Kalkreuter E."/>
            <person name="Kautsar S.A."/>
            <person name="Yang D."/>
            <person name="Bader C.D."/>
            <person name="Teijaro C.N."/>
            <person name="Fluegel L."/>
            <person name="Davis C.M."/>
            <person name="Simpson J.R."/>
            <person name="Lauterbach L."/>
            <person name="Steele A.D."/>
            <person name="Gui C."/>
            <person name="Meng S."/>
            <person name="Li G."/>
            <person name="Viehrig K."/>
            <person name="Ye F."/>
            <person name="Su P."/>
            <person name="Kiefer A.F."/>
            <person name="Nichols A."/>
            <person name="Cepeda A.J."/>
            <person name="Yan W."/>
            <person name="Fan B."/>
            <person name="Jiang Y."/>
            <person name="Adhikari A."/>
            <person name="Zheng C.-J."/>
            <person name="Schuster L."/>
            <person name="Cowan T.M."/>
            <person name="Smanski M.J."/>
            <person name="Chevrette M.G."/>
            <person name="De Carvalho L.P.S."/>
            <person name="Shen B."/>
        </authorList>
    </citation>
    <scope>NUCLEOTIDE SEQUENCE [LARGE SCALE GENOMIC DNA]</scope>
    <source>
        <strain evidence="13 14">NPDC000087</strain>
    </source>
</reference>
<proteinExistence type="inferred from homology"/>